<sequence>MVKPNSKFESSEGCKKKQNYHWLKGVILANKCRPKWMELFMKISMLLMVTATLCALLKKSLLNERISSQD</sequence>
<gene>
    <name evidence="1" type="ORF">N479_07095</name>
</gene>
<dbReference type="PATRIC" id="fig|1129367.4.peg.1057"/>
<dbReference type="Proteomes" id="UP000033434">
    <property type="component" value="Unassembled WGS sequence"/>
</dbReference>
<comment type="caution">
    <text evidence="1">The sequence shown here is derived from an EMBL/GenBank/DDBJ whole genome shotgun (WGS) entry which is preliminary data.</text>
</comment>
<dbReference type="EMBL" id="AUXW01000090">
    <property type="protein sequence ID" value="KKE84856.1"/>
    <property type="molecule type" value="Genomic_DNA"/>
</dbReference>
<dbReference type="AlphaFoldDB" id="A0A0F6AGF3"/>
<name>A0A0F6AGF3_9GAMM</name>
<organism evidence="1 2">
    <name type="scientific">Pseudoalteromonas luteoviolacea S4054</name>
    <dbReference type="NCBI Taxonomy" id="1129367"/>
    <lineage>
        <taxon>Bacteria</taxon>
        <taxon>Pseudomonadati</taxon>
        <taxon>Pseudomonadota</taxon>
        <taxon>Gammaproteobacteria</taxon>
        <taxon>Alteromonadales</taxon>
        <taxon>Pseudoalteromonadaceae</taxon>
        <taxon>Pseudoalteromonas</taxon>
    </lineage>
</organism>
<protein>
    <submittedName>
        <fullName evidence="1">Uncharacterized protein</fullName>
    </submittedName>
</protein>
<reference evidence="1 2" key="1">
    <citation type="journal article" date="2015" name="BMC Genomics">
        <title>Genome mining reveals unlocked bioactive potential of marine Gram-negative bacteria.</title>
        <authorList>
            <person name="Machado H."/>
            <person name="Sonnenschein E.C."/>
            <person name="Melchiorsen J."/>
            <person name="Gram L."/>
        </authorList>
    </citation>
    <scope>NUCLEOTIDE SEQUENCE [LARGE SCALE GENOMIC DNA]</scope>
    <source>
        <strain evidence="1 2">S4054</strain>
    </source>
</reference>
<accession>A0A0F6AGF3</accession>
<proteinExistence type="predicted"/>
<evidence type="ECO:0000313" key="2">
    <source>
        <dbReference type="Proteomes" id="UP000033434"/>
    </source>
</evidence>
<evidence type="ECO:0000313" key="1">
    <source>
        <dbReference type="EMBL" id="KKE84856.1"/>
    </source>
</evidence>